<evidence type="ECO:0000256" key="7">
    <source>
        <dbReference type="ARBA" id="ARBA00022683"/>
    </source>
</evidence>
<feature type="transmembrane region" description="Helical" evidence="11">
    <location>
        <begin position="387"/>
        <end position="410"/>
    </location>
</feature>
<evidence type="ECO:0000256" key="4">
    <source>
        <dbReference type="ARBA" id="ARBA00022553"/>
    </source>
</evidence>
<keyword evidence="4" id="KW-0597">Phosphoprotein</keyword>
<dbReference type="PROSITE" id="PS51099">
    <property type="entry name" value="PTS_EIIB_TYPE_2"/>
    <property type="match status" value="1"/>
</dbReference>
<keyword evidence="9 11" id="KW-1133">Transmembrane helix</keyword>
<dbReference type="SUPFAM" id="SSF52794">
    <property type="entry name" value="PTS system IIB component-like"/>
    <property type="match status" value="1"/>
</dbReference>
<dbReference type="InterPro" id="IPR036095">
    <property type="entry name" value="PTS_EIIB-like_sf"/>
</dbReference>
<name>A0ABP7VYR7_9BACI</name>
<dbReference type="Pfam" id="PF02302">
    <property type="entry name" value="PTS_IIB"/>
    <property type="match status" value="1"/>
</dbReference>
<evidence type="ECO:0000256" key="2">
    <source>
        <dbReference type="ARBA" id="ARBA00022448"/>
    </source>
</evidence>
<dbReference type="CDD" id="cd05569">
    <property type="entry name" value="PTS_IIB_fructose"/>
    <property type="match status" value="1"/>
</dbReference>
<keyword evidence="6" id="KW-0808">Transferase</keyword>
<dbReference type="CDD" id="cd00211">
    <property type="entry name" value="PTS_IIA_fru"/>
    <property type="match status" value="1"/>
</dbReference>
<dbReference type="NCBIfam" id="TIGR00848">
    <property type="entry name" value="fruA"/>
    <property type="match status" value="1"/>
</dbReference>
<dbReference type="InterPro" id="IPR013014">
    <property type="entry name" value="PTS_EIIC_2"/>
</dbReference>
<protein>
    <submittedName>
        <fullName evidence="15">Fructose-specific PTS transporter subunit EIIC</fullName>
    </submittedName>
</protein>
<feature type="domain" description="PTS EIIC type-2" evidence="14">
    <location>
        <begin position="301"/>
        <end position="624"/>
    </location>
</feature>
<organism evidence="15 16">
    <name type="scientific">Amphibacillus indicireducens</name>
    <dbReference type="NCBI Taxonomy" id="1076330"/>
    <lineage>
        <taxon>Bacteria</taxon>
        <taxon>Bacillati</taxon>
        <taxon>Bacillota</taxon>
        <taxon>Bacilli</taxon>
        <taxon>Bacillales</taxon>
        <taxon>Bacillaceae</taxon>
        <taxon>Amphibacillus</taxon>
    </lineage>
</organism>
<comment type="subcellular location">
    <subcellularLocation>
        <location evidence="1">Cell inner membrane</location>
        <topology evidence="1">Multi-pass membrane protein</topology>
    </subcellularLocation>
</comment>
<dbReference type="Gene3D" id="3.40.930.10">
    <property type="entry name" value="Mannitol-specific EII, Chain A"/>
    <property type="match status" value="1"/>
</dbReference>
<keyword evidence="8 11" id="KW-0812">Transmembrane</keyword>
<dbReference type="PROSITE" id="PS00372">
    <property type="entry name" value="PTS_EIIA_TYPE_2_HIS"/>
    <property type="match status" value="1"/>
</dbReference>
<keyword evidence="5" id="KW-0762">Sugar transport</keyword>
<dbReference type="Pfam" id="PF02378">
    <property type="entry name" value="PTS_EIIC"/>
    <property type="match status" value="1"/>
</dbReference>
<dbReference type="InterPro" id="IPR004715">
    <property type="entry name" value="PTS_IIA_fruc"/>
</dbReference>
<dbReference type="InterPro" id="IPR016152">
    <property type="entry name" value="PTrfase/Anion_transptr"/>
</dbReference>
<evidence type="ECO:0000256" key="11">
    <source>
        <dbReference type="SAM" id="Phobius"/>
    </source>
</evidence>
<dbReference type="InterPro" id="IPR003353">
    <property type="entry name" value="PTS_IIB_fruc"/>
</dbReference>
<accession>A0ABP7VYR7</accession>
<dbReference type="InterPro" id="IPR003501">
    <property type="entry name" value="PTS_EIIB_2/3"/>
</dbReference>
<keyword evidence="7" id="KW-0598">Phosphotransferase system</keyword>
<dbReference type="Pfam" id="PF00359">
    <property type="entry name" value="PTS_EIIA_2"/>
    <property type="match status" value="1"/>
</dbReference>
<dbReference type="Proteomes" id="UP001501734">
    <property type="component" value="Unassembled WGS sequence"/>
</dbReference>
<dbReference type="InterPro" id="IPR050864">
    <property type="entry name" value="Bacterial_PTS_Sugar_Transport"/>
</dbReference>
<feature type="domain" description="PTS EIIB type-2" evidence="13">
    <location>
        <begin position="173"/>
        <end position="268"/>
    </location>
</feature>
<evidence type="ECO:0000256" key="8">
    <source>
        <dbReference type="ARBA" id="ARBA00022692"/>
    </source>
</evidence>
<feature type="domain" description="PTS EIIA type-2" evidence="12">
    <location>
        <begin position="5"/>
        <end position="149"/>
    </location>
</feature>
<dbReference type="InterPro" id="IPR002178">
    <property type="entry name" value="PTS_EIIA_type-2_dom"/>
</dbReference>
<keyword evidence="10 11" id="KW-0472">Membrane</keyword>
<feature type="transmembrane region" description="Helical" evidence="11">
    <location>
        <begin position="422"/>
        <end position="446"/>
    </location>
</feature>
<evidence type="ECO:0000256" key="5">
    <source>
        <dbReference type="ARBA" id="ARBA00022597"/>
    </source>
</evidence>
<proteinExistence type="predicted"/>
<dbReference type="PROSITE" id="PS51094">
    <property type="entry name" value="PTS_EIIA_TYPE_2"/>
    <property type="match status" value="1"/>
</dbReference>
<keyword evidence="2" id="KW-0813">Transport</keyword>
<evidence type="ECO:0000256" key="3">
    <source>
        <dbReference type="ARBA" id="ARBA00022475"/>
    </source>
</evidence>
<dbReference type="PANTHER" id="PTHR30505:SF28">
    <property type="entry name" value="PTS SYSTEM 2-O-ALPHA-MANNOSYL-D-GLYCERATE-SPECIFIC EIIABC COMPONENT"/>
    <property type="match status" value="1"/>
</dbReference>
<evidence type="ECO:0000256" key="6">
    <source>
        <dbReference type="ARBA" id="ARBA00022679"/>
    </source>
</evidence>
<dbReference type="InterPro" id="IPR006327">
    <property type="entry name" value="PTS_IIC_fruc"/>
</dbReference>
<dbReference type="RefSeq" id="WP_344913221.1">
    <property type="nucleotide sequence ID" value="NZ_BAABDL010000122.1"/>
</dbReference>
<comment type="caution">
    <text evidence="15">The sequence shown here is derived from an EMBL/GenBank/DDBJ whole genome shotgun (WGS) entry which is preliminary data.</text>
</comment>
<evidence type="ECO:0000256" key="9">
    <source>
        <dbReference type="ARBA" id="ARBA00022989"/>
    </source>
</evidence>
<dbReference type="NCBIfam" id="TIGR00829">
    <property type="entry name" value="FRU"/>
    <property type="match status" value="1"/>
</dbReference>
<evidence type="ECO:0000259" key="14">
    <source>
        <dbReference type="PROSITE" id="PS51104"/>
    </source>
</evidence>
<dbReference type="EMBL" id="BAABDL010000122">
    <property type="protein sequence ID" value="GAA4077242.1"/>
    <property type="molecule type" value="Genomic_DNA"/>
</dbReference>
<gene>
    <name evidence="15" type="ORF">GCM10022410_22460</name>
</gene>
<sequence>MKMTDVMREELMILSPESTTKEDILNEMTRRLVETGAVDDYDTFRQAISEREKSMSTGLGDGIAMPHAKNQAVKKTSVVFAKHQTGIDFDSLDGKPARLFFMIAAKDHANETHLTILSNLSKLLMNKDFIEALDAADTPQSVKAIVNLAEAGLEQDQASEQPSTDVQSDQPYLIAVTACPTGIAHTYMAEDALKNKAKEMGIKIKVETNGSDGIKNRLTSEDIKKADGVIVAVGKKVPMSRFNGKRVVERPVAEGINKSEALINEALSGNAPIYRTSGSDKESDSSDHSDQDRSQFSLKSIYNDLMSGVSSMLPFVIAGGIILALSFLLEGFVGSDSPIFIGINEIGGAAFSFLIPVLAGYIAMSIGGKPAMVSGFAGGALAVSANAGFLGGLIAGFLAGYVTLVVIKLLKNMPKNLAGIRTILLYPILTLFTTGILMYFVFGPIFSNINLSMINFLENLGTGNQVLLGALLGGMMAVDMGGPVNKAAYAFSIGIFTDTGDGSLMAAVMVGGMIPPLAIALASIIFKNKFTEVQQQSALTNFILGLSFISEGAIPFAATDPIRVIGSSIIGSAIAGGLTQLWLASVPAPHGGIFTILALGENRLLLIISIIIGTVISALILGVWKKPLEEQIISDTA</sequence>
<dbReference type="InterPro" id="IPR013011">
    <property type="entry name" value="PTS_EIIB_2"/>
</dbReference>
<dbReference type="PROSITE" id="PS51104">
    <property type="entry name" value="PTS_EIIC_TYPE_2"/>
    <property type="match status" value="1"/>
</dbReference>
<feature type="transmembrane region" description="Helical" evidence="11">
    <location>
        <begin position="538"/>
        <end position="557"/>
    </location>
</feature>
<dbReference type="PANTHER" id="PTHR30505">
    <property type="entry name" value="FRUCTOSE-LIKE PERMEASE"/>
    <property type="match status" value="1"/>
</dbReference>
<evidence type="ECO:0000313" key="16">
    <source>
        <dbReference type="Proteomes" id="UP001501734"/>
    </source>
</evidence>
<keyword evidence="3" id="KW-1003">Cell membrane</keyword>
<evidence type="ECO:0000259" key="12">
    <source>
        <dbReference type="PROSITE" id="PS51094"/>
    </source>
</evidence>
<dbReference type="Gene3D" id="3.40.50.2300">
    <property type="match status" value="1"/>
</dbReference>
<keyword evidence="16" id="KW-1185">Reference proteome</keyword>
<evidence type="ECO:0000259" key="13">
    <source>
        <dbReference type="PROSITE" id="PS51099"/>
    </source>
</evidence>
<evidence type="ECO:0000313" key="15">
    <source>
        <dbReference type="EMBL" id="GAA4077242.1"/>
    </source>
</evidence>
<evidence type="ECO:0000256" key="10">
    <source>
        <dbReference type="ARBA" id="ARBA00023136"/>
    </source>
</evidence>
<evidence type="ECO:0000256" key="1">
    <source>
        <dbReference type="ARBA" id="ARBA00004429"/>
    </source>
</evidence>
<feature type="transmembrane region" description="Helical" evidence="11">
    <location>
        <begin position="504"/>
        <end position="526"/>
    </location>
</feature>
<dbReference type="SUPFAM" id="SSF55804">
    <property type="entry name" value="Phoshotransferase/anion transport protein"/>
    <property type="match status" value="1"/>
</dbReference>
<feature type="transmembrane region" description="Helical" evidence="11">
    <location>
        <begin position="604"/>
        <end position="624"/>
    </location>
</feature>
<reference evidence="16" key="1">
    <citation type="journal article" date="2019" name="Int. J. Syst. Evol. Microbiol.">
        <title>The Global Catalogue of Microorganisms (GCM) 10K type strain sequencing project: providing services to taxonomists for standard genome sequencing and annotation.</title>
        <authorList>
            <consortium name="The Broad Institute Genomics Platform"/>
            <consortium name="The Broad Institute Genome Sequencing Center for Infectious Disease"/>
            <person name="Wu L."/>
            <person name="Ma J."/>
        </authorList>
    </citation>
    <scope>NUCLEOTIDE SEQUENCE [LARGE SCALE GENOMIC DNA]</scope>
    <source>
        <strain evidence="16">JCM 17250</strain>
    </source>
</reference>
<dbReference type="InterPro" id="IPR003352">
    <property type="entry name" value="PTS_EIIC"/>
</dbReference>
<dbReference type="NCBIfam" id="TIGR01427">
    <property type="entry name" value="PTS_IIC_fructo"/>
    <property type="match status" value="1"/>
</dbReference>
<feature type="transmembrane region" description="Helical" evidence="11">
    <location>
        <begin position="346"/>
        <end position="367"/>
    </location>
</feature>
<feature type="transmembrane region" description="Helical" evidence="11">
    <location>
        <begin position="312"/>
        <end position="334"/>
    </location>
</feature>